<keyword evidence="2" id="KW-0812">Transmembrane</keyword>
<evidence type="ECO:0000256" key="2">
    <source>
        <dbReference type="SAM" id="Phobius"/>
    </source>
</evidence>
<protein>
    <recommendedName>
        <fullName evidence="5">Transmembrane protein</fullName>
    </recommendedName>
</protein>
<comment type="caution">
    <text evidence="3">The sequence shown here is derived from an EMBL/GenBank/DDBJ whole genome shotgun (WGS) entry which is preliminary data.</text>
</comment>
<name>A0AAD5LTI5_PYTIN</name>
<dbReference type="EMBL" id="JAKCXM010000004">
    <property type="protein sequence ID" value="KAJ0409398.1"/>
    <property type="molecule type" value="Genomic_DNA"/>
</dbReference>
<evidence type="ECO:0000313" key="3">
    <source>
        <dbReference type="EMBL" id="KAJ0409398.1"/>
    </source>
</evidence>
<dbReference type="AlphaFoldDB" id="A0AAD5LTI5"/>
<keyword evidence="4" id="KW-1185">Reference proteome</keyword>
<feature type="compositionally biased region" description="Acidic residues" evidence="1">
    <location>
        <begin position="71"/>
        <end position="82"/>
    </location>
</feature>
<reference evidence="3" key="1">
    <citation type="submission" date="2021-12" db="EMBL/GenBank/DDBJ databases">
        <title>Prjna785345.</title>
        <authorList>
            <person name="Rujirawat T."/>
            <person name="Krajaejun T."/>
        </authorList>
    </citation>
    <scope>NUCLEOTIDE SEQUENCE</scope>
    <source>
        <strain evidence="3">Pi057C3</strain>
    </source>
</reference>
<evidence type="ECO:0000256" key="1">
    <source>
        <dbReference type="SAM" id="MobiDB-lite"/>
    </source>
</evidence>
<sequence>MLTRARARATNRPVFVDDQWNDAYIQTKDEQIEMLHAQGMLQGWGDGHGEHDDSDTSDEEDEDADRWRSDDGDDSDEDDEDGRTDAAVAHDADAAVDGSGGGSQEPEQRRASTWLSGGSYWENVLWTAMAVTVVPAALYAAFRGHNKRGGFALDSSSARAAVLKAYTNVLSLSLALLLTLAAVARVAGGPVGILSAWSTLWWPRVLLEESQSRVALFAGASRRSLDAVASVTQLWRECGSVIHGLVFDPVDDGVLWVEPTTLCRDLPALRSALVSATAASLLLFVVFAQFHRLWFKVLVFSTVAAVVARDISTQLESQRLAAVEIFALDPPFAFVNESIFVAVDGQNLAQGATISWLPYWGGLHESQDPQQHPRLFGEPLQHGGVLVTFDAVNDYVPCYSRASKPRETTVCFEQLRLRVKDRKSVPGWSLHHRSSGGHAATRPVDT</sequence>
<feature type="transmembrane region" description="Helical" evidence="2">
    <location>
        <begin position="124"/>
        <end position="142"/>
    </location>
</feature>
<accession>A0AAD5LTI5</accession>
<evidence type="ECO:0000313" key="4">
    <source>
        <dbReference type="Proteomes" id="UP001209570"/>
    </source>
</evidence>
<feature type="compositionally biased region" description="Acidic residues" evidence="1">
    <location>
        <begin position="52"/>
        <end position="64"/>
    </location>
</feature>
<feature type="region of interest" description="Disordered" evidence="1">
    <location>
        <begin position="41"/>
        <end position="111"/>
    </location>
</feature>
<evidence type="ECO:0008006" key="5">
    <source>
        <dbReference type="Google" id="ProtNLM"/>
    </source>
</evidence>
<gene>
    <name evidence="3" type="ORF">P43SY_002288</name>
</gene>
<dbReference type="Proteomes" id="UP001209570">
    <property type="component" value="Unassembled WGS sequence"/>
</dbReference>
<organism evidence="3 4">
    <name type="scientific">Pythium insidiosum</name>
    <name type="common">Pythiosis disease agent</name>
    <dbReference type="NCBI Taxonomy" id="114742"/>
    <lineage>
        <taxon>Eukaryota</taxon>
        <taxon>Sar</taxon>
        <taxon>Stramenopiles</taxon>
        <taxon>Oomycota</taxon>
        <taxon>Peronosporomycetes</taxon>
        <taxon>Pythiales</taxon>
        <taxon>Pythiaceae</taxon>
        <taxon>Pythium</taxon>
    </lineage>
</organism>
<proteinExistence type="predicted"/>
<feature type="transmembrane region" description="Helical" evidence="2">
    <location>
        <begin position="268"/>
        <end position="287"/>
    </location>
</feature>
<keyword evidence="2" id="KW-0472">Membrane</keyword>
<keyword evidence="2" id="KW-1133">Transmembrane helix</keyword>
<feature type="region of interest" description="Disordered" evidence="1">
    <location>
        <begin position="427"/>
        <end position="446"/>
    </location>
</feature>
<feature type="transmembrane region" description="Helical" evidence="2">
    <location>
        <begin position="163"/>
        <end position="184"/>
    </location>
</feature>